<keyword evidence="4" id="KW-0255">Endonuclease</keyword>
<name>A0A5C8G164_9SPIR</name>
<protein>
    <recommendedName>
        <fullName evidence="6">Putative mRNA interferase YoeB</fullName>
    </recommendedName>
</protein>
<evidence type="ECO:0000313" key="7">
    <source>
        <dbReference type="EMBL" id="TXJ55348.1"/>
    </source>
</evidence>
<comment type="caution">
    <text evidence="7">The sequence shown here is derived from an EMBL/GenBank/DDBJ whole genome shotgun (WGS) entry which is preliminary data.</text>
</comment>
<reference evidence="7 8" key="1">
    <citation type="journal article" date="1992" name="Lakartidningen">
        <title>[Penicillin V and not amoxicillin is the first choice preparation in acute otitis].</title>
        <authorList>
            <person name="Kamme C."/>
            <person name="Lundgren K."/>
            <person name="Prellner K."/>
        </authorList>
    </citation>
    <scope>NUCLEOTIDE SEQUENCE [LARGE SCALE GENOMIC DNA]</scope>
    <source>
        <strain evidence="7 8">PC3053II</strain>
    </source>
</reference>
<dbReference type="GO" id="GO:0016787">
    <property type="term" value="F:hydrolase activity"/>
    <property type="evidence" value="ECO:0007669"/>
    <property type="project" value="UniProtKB-KW"/>
</dbReference>
<dbReference type="RefSeq" id="WP_147531110.1">
    <property type="nucleotide sequence ID" value="NZ_SAYI01000018.1"/>
</dbReference>
<dbReference type="GO" id="GO:0045892">
    <property type="term" value="P:negative regulation of DNA-templated transcription"/>
    <property type="evidence" value="ECO:0007669"/>
    <property type="project" value="TreeGrafter"/>
</dbReference>
<dbReference type="Pfam" id="PF06769">
    <property type="entry name" value="YoeB_toxin"/>
    <property type="match status" value="1"/>
</dbReference>
<dbReference type="EMBL" id="SAYI01000018">
    <property type="protein sequence ID" value="TXJ55348.1"/>
    <property type="molecule type" value="Genomic_DNA"/>
</dbReference>
<dbReference type="SUPFAM" id="SSF143011">
    <property type="entry name" value="RelE-like"/>
    <property type="match status" value="1"/>
</dbReference>
<evidence type="ECO:0000256" key="1">
    <source>
        <dbReference type="ARBA" id="ARBA00008172"/>
    </source>
</evidence>
<organism evidence="7 8">
    <name type="scientific">Brachyspira aalborgi</name>
    <dbReference type="NCBI Taxonomy" id="29522"/>
    <lineage>
        <taxon>Bacteria</taxon>
        <taxon>Pseudomonadati</taxon>
        <taxon>Spirochaetota</taxon>
        <taxon>Spirochaetia</taxon>
        <taxon>Brachyspirales</taxon>
        <taxon>Brachyspiraceae</taxon>
        <taxon>Brachyspira</taxon>
    </lineage>
</organism>
<dbReference type="InterPro" id="IPR009614">
    <property type="entry name" value="YoeB_toxin"/>
</dbReference>
<dbReference type="PANTHER" id="PTHR38039:SF1">
    <property type="entry name" value="TOXIN YOEB"/>
    <property type="match status" value="1"/>
</dbReference>
<keyword evidence="3" id="KW-0540">Nuclease</keyword>
<keyword evidence="2" id="KW-1277">Toxin-antitoxin system</keyword>
<dbReference type="Proteomes" id="UP000322327">
    <property type="component" value="Unassembled WGS sequence"/>
</dbReference>
<dbReference type="GO" id="GO:0004519">
    <property type="term" value="F:endonuclease activity"/>
    <property type="evidence" value="ECO:0007669"/>
    <property type="project" value="UniProtKB-KW"/>
</dbReference>
<evidence type="ECO:0000256" key="3">
    <source>
        <dbReference type="ARBA" id="ARBA00022722"/>
    </source>
</evidence>
<comment type="similarity">
    <text evidence="1">Belongs to the YoeB family.</text>
</comment>
<keyword evidence="5" id="KW-0378">Hydrolase</keyword>
<evidence type="ECO:0000256" key="4">
    <source>
        <dbReference type="ARBA" id="ARBA00022759"/>
    </source>
</evidence>
<dbReference type="PANTHER" id="PTHR38039">
    <property type="entry name" value="TOXIN YOEB"/>
    <property type="match status" value="1"/>
</dbReference>
<dbReference type="NCBIfam" id="TIGR02116">
    <property type="entry name" value="toxin_Txe_YoeB"/>
    <property type="match status" value="1"/>
</dbReference>
<dbReference type="Gene3D" id="3.30.2310.20">
    <property type="entry name" value="RelE-like"/>
    <property type="match status" value="1"/>
</dbReference>
<dbReference type="GO" id="GO:0006401">
    <property type="term" value="P:RNA catabolic process"/>
    <property type="evidence" value="ECO:0007669"/>
    <property type="project" value="InterPro"/>
</dbReference>
<evidence type="ECO:0000313" key="8">
    <source>
        <dbReference type="Proteomes" id="UP000322327"/>
    </source>
</evidence>
<accession>A0A5C8G164</accession>
<evidence type="ECO:0000256" key="2">
    <source>
        <dbReference type="ARBA" id="ARBA00022649"/>
    </source>
</evidence>
<dbReference type="AlphaFoldDB" id="A0A5C8G164"/>
<gene>
    <name evidence="7" type="ORF">EPJ76_07095</name>
</gene>
<evidence type="ECO:0000256" key="5">
    <source>
        <dbReference type="ARBA" id="ARBA00022801"/>
    </source>
</evidence>
<sequence length="90" mass="10813">MNKKVAFEKDAWEEYLYWQKNDLNILSRINLLIKDIERNGVLKGIGKPERLKGKLNAMYSRRINLEHRLVYFIEDNIIFIVACKTHYKDL</sequence>
<proteinExistence type="inferred from homology"/>
<dbReference type="InterPro" id="IPR035093">
    <property type="entry name" value="RelE/ParE_toxin_dom_sf"/>
</dbReference>
<evidence type="ECO:0000256" key="6">
    <source>
        <dbReference type="ARBA" id="ARBA00030388"/>
    </source>
</evidence>